<reference evidence="3 4" key="1">
    <citation type="submission" date="2016-10" db="EMBL/GenBank/DDBJ databases">
        <title>Genome sequence of the basidiomycete white-rot fungus Trametes pubescens.</title>
        <authorList>
            <person name="Makela M.R."/>
            <person name="Granchi Z."/>
            <person name="Peng M."/>
            <person name="De Vries R.P."/>
            <person name="Grigoriev I."/>
            <person name="Riley R."/>
            <person name="Hilden K."/>
        </authorList>
    </citation>
    <scope>NUCLEOTIDE SEQUENCE [LARGE SCALE GENOMIC DNA]</scope>
    <source>
        <strain evidence="3 4">FBCC735</strain>
    </source>
</reference>
<organism evidence="3 4">
    <name type="scientific">Trametes pubescens</name>
    <name type="common">White-rot fungus</name>
    <dbReference type="NCBI Taxonomy" id="154538"/>
    <lineage>
        <taxon>Eukaryota</taxon>
        <taxon>Fungi</taxon>
        <taxon>Dikarya</taxon>
        <taxon>Basidiomycota</taxon>
        <taxon>Agaricomycotina</taxon>
        <taxon>Agaricomycetes</taxon>
        <taxon>Polyporales</taxon>
        <taxon>Polyporaceae</taxon>
        <taxon>Trametes</taxon>
    </lineage>
</organism>
<protein>
    <submittedName>
        <fullName evidence="3">Uncharacterized protein</fullName>
    </submittedName>
</protein>
<dbReference type="Proteomes" id="UP000184267">
    <property type="component" value="Unassembled WGS sequence"/>
</dbReference>
<evidence type="ECO:0000256" key="1">
    <source>
        <dbReference type="SAM" id="MobiDB-lite"/>
    </source>
</evidence>
<feature type="region of interest" description="Disordered" evidence="1">
    <location>
        <begin position="124"/>
        <end position="217"/>
    </location>
</feature>
<keyword evidence="2" id="KW-0812">Transmembrane</keyword>
<proteinExistence type="predicted"/>
<name>A0A1M2W0I4_TRAPU</name>
<feature type="compositionally biased region" description="Pro residues" evidence="1">
    <location>
        <begin position="174"/>
        <end position="185"/>
    </location>
</feature>
<accession>A0A1M2W0I4</accession>
<dbReference type="EMBL" id="MNAD01000416">
    <property type="protein sequence ID" value="OJT13282.1"/>
    <property type="molecule type" value="Genomic_DNA"/>
</dbReference>
<gene>
    <name evidence="3" type="ORF">TRAPUB_10175</name>
</gene>
<keyword evidence="2" id="KW-0472">Membrane</keyword>
<comment type="caution">
    <text evidence="3">The sequence shown here is derived from an EMBL/GenBank/DDBJ whole genome shotgun (WGS) entry which is preliminary data.</text>
</comment>
<evidence type="ECO:0000313" key="3">
    <source>
        <dbReference type="EMBL" id="OJT13282.1"/>
    </source>
</evidence>
<feature type="transmembrane region" description="Helical" evidence="2">
    <location>
        <begin position="6"/>
        <end position="27"/>
    </location>
</feature>
<keyword evidence="2" id="KW-1133">Transmembrane helix</keyword>
<dbReference type="OMA" id="FFNVWDI"/>
<sequence length="276" mass="30972">MVDFFNVWDIITSILSLSATFLVAYVYHQLPSKRMDALFSLLDKTDGHFKSCVEQGLLDAAAAAEFERQINALRTRTKNINLKVACAGTWYEDVANMFKGLTKEINWMCQDVNKVGAAISVPSVAASTHEETPPRPSTNEEMEGPSMRPTDWPAHWQQQESSQRDAEPLQMPVDMPPPTPSPAPPHRTSTQESCNSQASTHASSIVPTPRRKRSIPAHRSHHWVHFVRQPRGRWSLQSQKSDIIELLGTPTVLVDEPEEDCEWEDVPARPLELAIA</sequence>
<evidence type="ECO:0000256" key="2">
    <source>
        <dbReference type="SAM" id="Phobius"/>
    </source>
</evidence>
<dbReference type="OrthoDB" id="2758729at2759"/>
<keyword evidence="4" id="KW-1185">Reference proteome</keyword>
<dbReference type="AlphaFoldDB" id="A0A1M2W0I4"/>
<evidence type="ECO:0000313" key="4">
    <source>
        <dbReference type="Proteomes" id="UP000184267"/>
    </source>
</evidence>
<feature type="compositionally biased region" description="Polar residues" evidence="1">
    <location>
        <begin position="187"/>
        <end position="206"/>
    </location>
</feature>